<evidence type="ECO:0000313" key="2">
    <source>
        <dbReference type="EMBL" id="KRL14434.1"/>
    </source>
</evidence>
<keyword evidence="3" id="KW-1185">Reference proteome</keyword>
<dbReference type="STRING" id="1423792.FD09_GL000082"/>
<keyword evidence="1" id="KW-0472">Membrane</keyword>
<keyword evidence="1" id="KW-0812">Transmembrane</keyword>
<feature type="transmembrane region" description="Helical" evidence="1">
    <location>
        <begin position="126"/>
        <end position="143"/>
    </location>
</feature>
<keyword evidence="1" id="KW-1133">Transmembrane helix</keyword>
<feature type="transmembrane region" description="Helical" evidence="1">
    <location>
        <begin position="192"/>
        <end position="213"/>
    </location>
</feature>
<dbReference type="Pfam" id="PF03613">
    <property type="entry name" value="EIID-AGA"/>
    <property type="match status" value="1"/>
</dbReference>
<dbReference type="InterPro" id="IPR050303">
    <property type="entry name" value="GatZ_KbaZ_carbometab"/>
</dbReference>
<reference evidence="2 3" key="1">
    <citation type="journal article" date="2015" name="Genome Announc.">
        <title>Expanding the biotechnology potential of lactobacilli through comparative genomics of 213 strains and associated genera.</title>
        <authorList>
            <person name="Sun Z."/>
            <person name="Harris H.M."/>
            <person name="McCann A."/>
            <person name="Guo C."/>
            <person name="Argimon S."/>
            <person name="Zhang W."/>
            <person name="Yang X."/>
            <person name="Jeffery I.B."/>
            <person name="Cooney J.C."/>
            <person name="Kagawa T.F."/>
            <person name="Liu W."/>
            <person name="Song Y."/>
            <person name="Salvetti E."/>
            <person name="Wrobel A."/>
            <person name="Rasinkangas P."/>
            <person name="Parkhill J."/>
            <person name="Rea M.C."/>
            <person name="O'Sullivan O."/>
            <person name="Ritari J."/>
            <person name="Douillard F.P."/>
            <person name="Paul Ross R."/>
            <person name="Yang R."/>
            <person name="Briner A.E."/>
            <person name="Felis G.E."/>
            <person name="de Vos W.M."/>
            <person name="Barrangou R."/>
            <person name="Klaenhammer T.R."/>
            <person name="Caufield P.W."/>
            <person name="Cui Y."/>
            <person name="Zhang H."/>
            <person name="O'Toole P.W."/>
        </authorList>
    </citation>
    <scope>NUCLEOTIDE SEQUENCE [LARGE SCALE GENOMIC DNA]</scope>
    <source>
        <strain evidence="2 3">DSM 12744</strain>
    </source>
</reference>
<dbReference type="PANTHER" id="PTHR32502:SF23">
    <property type="entry name" value="TRANSPORT PROTEIN, PTS SYSTEM"/>
    <property type="match status" value="1"/>
</dbReference>
<sequence length="241" mass="25957">MGNVGFAWALIPILKKLYPDKADFSKALKRHLELYNVTPYIVTLPLGIAAAMEETNAADTTFNEQSISDVKLALMGPLAGIGDAFFWGTLRILATGIGTTLALKGNLLGPILFFLVFNIPHYLIRYYGTFVGYGLGSSVIGKVQSSGVMAKLTKYASIIGMMVVGAMTMEMVKVDFVTKIGIGKSSTSIQSLIDGIFPGVATLALFGLMYWLLKKKVNPLMIMLLILIVSIGAAYFKILGA</sequence>
<proteinExistence type="predicted"/>
<dbReference type="AlphaFoldDB" id="A0A0R1N9Q0"/>
<protein>
    <submittedName>
        <fullName evidence="2">PTS system, mannose-specific IID component</fullName>
    </submittedName>
</protein>
<evidence type="ECO:0000256" key="1">
    <source>
        <dbReference type="SAM" id="Phobius"/>
    </source>
</evidence>
<evidence type="ECO:0000313" key="3">
    <source>
        <dbReference type="Proteomes" id="UP000051330"/>
    </source>
</evidence>
<gene>
    <name evidence="2" type="ORF">FD09_GL000082</name>
</gene>
<feature type="transmembrane region" description="Helical" evidence="1">
    <location>
        <begin position="101"/>
        <end position="120"/>
    </location>
</feature>
<dbReference type="PANTHER" id="PTHR32502">
    <property type="entry name" value="N-ACETYLGALACTOSAMINE PERMEASE II COMPONENT-RELATED"/>
    <property type="match status" value="1"/>
</dbReference>
<comment type="caution">
    <text evidence="2">The sequence shown here is derived from an EMBL/GenBank/DDBJ whole genome shotgun (WGS) entry which is preliminary data.</text>
</comment>
<accession>A0A0R1N9Q0</accession>
<organism evidence="2 3">
    <name type="scientific">Schleiferilactobacillus perolens DSM 12744</name>
    <dbReference type="NCBI Taxonomy" id="1423792"/>
    <lineage>
        <taxon>Bacteria</taxon>
        <taxon>Bacillati</taxon>
        <taxon>Bacillota</taxon>
        <taxon>Bacilli</taxon>
        <taxon>Lactobacillales</taxon>
        <taxon>Lactobacillaceae</taxon>
        <taxon>Schleiferilactobacillus</taxon>
    </lineage>
</organism>
<dbReference type="GO" id="GO:0005886">
    <property type="term" value="C:plasma membrane"/>
    <property type="evidence" value="ECO:0007669"/>
    <property type="project" value="TreeGrafter"/>
</dbReference>
<dbReference type="Proteomes" id="UP000051330">
    <property type="component" value="Unassembled WGS sequence"/>
</dbReference>
<dbReference type="PROSITE" id="PS51108">
    <property type="entry name" value="PTS_EIID"/>
    <property type="match status" value="1"/>
</dbReference>
<feature type="transmembrane region" description="Helical" evidence="1">
    <location>
        <begin position="155"/>
        <end position="172"/>
    </location>
</feature>
<feature type="transmembrane region" description="Helical" evidence="1">
    <location>
        <begin position="220"/>
        <end position="238"/>
    </location>
</feature>
<dbReference type="GO" id="GO:0009401">
    <property type="term" value="P:phosphoenolpyruvate-dependent sugar phosphotransferase system"/>
    <property type="evidence" value="ECO:0007669"/>
    <property type="project" value="InterPro"/>
</dbReference>
<dbReference type="EMBL" id="AZEC01000001">
    <property type="protein sequence ID" value="KRL14434.1"/>
    <property type="molecule type" value="Genomic_DNA"/>
</dbReference>
<dbReference type="PATRIC" id="fig|1423792.3.peg.84"/>
<dbReference type="InterPro" id="IPR004704">
    <property type="entry name" value="PTS_IID_man"/>
</dbReference>
<name>A0A0R1N9Q0_9LACO</name>